<dbReference type="EMBL" id="VOGW01000204">
    <property type="protein sequence ID" value="TWV29408.1"/>
    <property type="molecule type" value="Genomic_DNA"/>
</dbReference>
<dbReference type="UniPathway" id="UPA00074">
    <property type="reaction ID" value="UER00133"/>
</dbReference>
<comment type="pathway">
    <text evidence="2 10">Purine metabolism; IMP biosynthesis via de novo pathway; 5-formamido-1-(5-phospho-D-ribosyl)imidazole-4-carboxamide from 5-amino-1-(5-phospho-D-ribosyl)imidazole-4-carboxamide (10-formyl THF route): step 1/1.</text>
</comment>
<dbReference type="PANTHER" id="PTHR11692">
    <property type="entry name" value="BIFUNCTIONAL PURINE BIOSYNTHESIS PROTEIN PURH"/>
    <property type="match status" value="1"/>
</dbReference>
<sequence length="520" mass="55092">MTAESNKRPLRRALVSVYDKTGLEELARGLHEAGVELVSTGSTASRIAAAGVPVTKVEELTGFPECLDGRVKTLHPKVHAGILADLRLDSHRTQLAELGVAPFDLVVVNLYPFRETVASGASADECVEQIDIGGPSMVRAAAKNHPSVAVVTSPERYADVLEAAKDGGFDLAARKRLAAEAFRHTAAYDVAVASWFAADYAPADDSGFPDFTGAAYERKNTLRYGENPHQGAALYVDGTGGLAEAEQLHGKEMSYNNYTDTDAARRAAYDHADPCVAIIKHANPCGIATGADVAEAHRKAHACDPVSAYGGVIAVNRPVSREMAEQVADIFTEVIVAPDYEEGALEALTKKKNIRVLKAPGAPTGAVEAKQIDGGLLVQVTDRLQADGDDPANWTLASGEALSAEELKELAFAWKACRAVKSNAILLAKDGASVGVGMGQVNRVDSCKLAVERAGEERARGSFAASDAFFPFPDGPEILIEAGVRAIVQPGGSIRDEQVVEAAKKAGVTMYFTGTRHFFH</sequence>
<keyword evidence="13" id="KW-1185">Reference proteome</keyword>
<comment type="similarity">
    <text evidence="3 10">Belongs to the PurH family.</text>
</comment>
<dbReference type="NCBIfam" id="TIGR00355">
    <property type="entry name" value="purH"/>
    <property type="match status" value="1"/>
</dbReference>
<dbReference type="NCBIfam" id="NF002049">
    <property type="entry name" value="PRK00881.1"/>
    <property type="match status" value="1"/>
</dbReference>
<name>A0A5C6IJX9_9ACTN</name>
<protein>
    <recommendedName>
        <fullName evidence="10">Bifunctional purine biosynthesis protein PurH</fullName>
    </recommendedName>
    <domain>
        <recommendedName>
            <fullName evidence="10">Phosphoribosylaminoimidazolecarboxamide formyltransferase</fullName>
            <ecNumber evidence="10">2.1.2.3</ecNumber>
        </recommendedName>
        <alternativeName>
            <fullName evidence="10">AICAR transformylase</fullName>
        </alternativeName>
    </domain>
    <domain>
        <recommendedName>
            <fullName evidence="10">IMP cyclohydrolase</fullName>
            <ecNumber evidence="10">3.5.4.10</ecNumber>
        </recommendedName>
        <alternativeName>
            <fullName evidence="10">ATIC</fullName>
        </alternativeName>
        <alternativeName>
            <fullName evidence="10">IMP synthase</fullName>
        </alternativeName>
        <alternativeName>
            <fullName evidence="10">Inosinicase</fullName>
        </alternativeName>
    </domain>
</protein>
<evidence type="ECO:0000256" key="6">
    <source>
        <dbReference type="ARBA" id="ARBA00022801"/>
    </source>
</evidence>
<comment type="pathway">
    <text evidence="1 10">Purine metabolism; IMP biosynthesis via de novo pathway; IMP from 5-formamido-1-(5-phospho-D-ribosyl)imidazole-4-carboxamide: step 1/1.</text>
</comment>
<comment type="catalytic activity">
    <reaction evidence="9 10">
        <text>IMP + H2O = 5-formamido-1-(5-phospho-D-ribosyl)imidazole-4-carboxamide</text>
        <dbReference type="Rhea" id="RHEA:18445"/>
        <dbReference type="ChEBI" id="CHEBI:15377"/>
        <dbReference type="ChEBI" id="CHEBI:58053"/>
        <dbReference type="ChEBI" id="CHEBI:58467"/>
        <dbReference type="EC" id="3.5.4.10"/>
    </reaction>
</comment>
<dbReference type="InterPro" id="IPR036914">
    <property type="entry name" value="MGS-like_dom_sf"/>
</dbReference>
<dbReference type="InterPro" id="IPR011607">
    <property type="entry name" value="MGS-like_dom"/>
</dbReference>
<evidence type="ECO:0000256" key="10">
    <source>
        <dbReference type="HAMAP-Rule" id="MF_00139"/>
    </source>
</evidence>
<dbReference type="PROSITE" id="PS51855">
    <property type="entry name" value="MGS"/>
    <property type="match status" value="1"/>
</dbReference>
<keyword evidence="5 10" id="KW-0658">Purine biosynthesis</keyword>
<evidence type="ECO:0000313" key="13">
    <source>
        <dbReference type="Proteomes" id="UP000320481"/>
    </source>
</evidence>
<dbReference type="RefSeq" id="WP_146469702.1">
    <property type="nucleotide sequence ID" value="NZ_VOGW01000204.1"/>
</dbReference>
<evidence type="ECO:0000259" key="11">
    <source>
        <dbReference type="PROSITE" id="PS51855"/>
    </source>
</evidence>
<dbReference type="InterPro" id="IPR016193">
    <property type="entry name" value="Cytidine_deaminase-like"/>
</dbReference>
<keyword evidence="6 10" id="KW-0378">Hydrolase</keyword>
<dbReference type="FunFam" id="3.40.140.20:FF:000001">
    <property type="entry name" value="Bifunctional purine biosynthesis protein PurH"/>
    <property type="match status" value="1"/>
</dbReference>
<dbReference type="PIRSF" id="PIRSF000414">
    <property type="entry name" value="AICARFT_IMPCHas"/>
    <property type="match status" value="1"/>
</dbReference>
<dbReference type="Pfam" id="PF01808">
    <property type="entry name" value="AICARFT_IMPCHas"/>
    <property type="match status" value="1"/>
</dbReference>
<evidence type="ECO:0000256" key="4">
    <source>
        <dbReference type="ARBA" id="ARBA00022679"/>
    </source>
</evidence>
<evidence type="ECO:0000313" key="12">
    <source>
        <dbReference type="EMBL" id="TWV29408.1"/>
    </source>
</evidence>
<evidence type="ECO:0000256" key="3">
    <source>
        <dbReference type="ARBA" id="ARBA00007667"/>
    </source>
</evidence>
<dbReference type="CDD" id="cd01421">
    <property type="entry name" value="IMPCH"/>
    <property type="match status" value="1"/>
</dbReference>
<dbReference type="SMART" id="SM00851">
    <property type="entry name" value="MGS"/>
    <property type="match status" value="1"/>
</dbReference>
<evidence type="ECO:0000256" key="8">
    <source>
        <dbReference type="ARBA" id="ARBA00050488"/>
    </source>
</evidence>
<dbReference type="GO" id="GO:0004643">
    <property type="term" value="F:phosphoribosylaminoimidazolecarboxamide formyltransferase activity"/>
    <property type="evidence" value="ECO:0007669"/>
    <property type="project" value="UniProtKB-UniRule"/>
</dbReference>
<dbReference type="Proteomes" id="UP000320481">
    <property type="component" value="Unassembled WGS sequence"/>
</dbReference>
<comment type="domain">
    <text evidence="10">The IMP cyclohydrolase activity resides in the N-terminal region.</text>
</comment>
<dbReference type="PANTHER" id="PTHR11692:SF0">
    <property type="entry name" value="BIFUNCTIONAL PURINE BIOSYNTHESIS PROTEIN ATIC"/>
    <property type="match status" value="1"/>
</dbReference>
<dbReference type="SUPFAM" id="SSF53927">
    <property type="entry name" value="Cytidine deaminase-like"/>
    <property type="match status" value="1"/>
</dbReference>
<feature type="domain" description="MGS-like" evidence="11">
    <location>
        <begin position="1"/>
        <end position="152"/>
    </location>
</feature>
<dbReference type="GO" id="GO:0005829">
    <property type="term" value="C:cytosol"/>
    <property type="evidence" value="ECO:0007669"/>
    <property type="project" value="TreeGrafter"/>
</dbReference>
<evidence type="ECO:0000256" key="1">
    <source>
        <dbReference type="ARBA" id="ARBA00004844"/>
    </source>
</evidence>
<gene>
    <name evidence="10 12" type="primary">purH</name>
    <name evidence="12" type="ORF">FRZ03_37930</name>
</gene>
<dbReference type="FunFam" id="3.40.140.20:FF:000002">
    <property type="entry name" value="Bifunctional purine biosynthesis protein PurH"/>
    <property type="match status" value="1"/>
</dbReference>
<comment type="catalytic activity">
    <reaction evidence="8 10">
        <text>(6R)-10-formyltetrahydrofolate + 5-amino-1-(5-phospho-beta-D-ribosyl)imidazole-4-carboxamide = 5-formamido-1-(5-phospho-D-ribosyl)imidazole-4-carboxamide + (6S)-5,6,7,8-tetrahydrofolate</text>
        <dbReference type="Rhea" id="RHEA:22192"/>
        <dbReference type="ChEBI" id="CHEBI:57453"/>
        <dbReference type="ChEBI" id="CHEBI:58467"/>
        <dbReference type="ChEBI" id="CHEBI:58475"/>
        <dbReference type="ChEBI" id="CHEBI:195366"/>
        <dbReference type="EC" id="2.1.2.3"/>
    </reaction>
</comment>
<dbReference type="EC" id="3.5.4.10" evidence="10"/>
<accession>A0A5C6IJX9</accession>
<proteinExistence type="inferred from homology"/>
<dbReference type="InterPro" id="IPR024051">
    <property type="entry name" value="AICAR_Tfase_dup_dom_sf"/>
</dbReference>
<dbReference type="Gene3D" id="3.40.140.20">
    <property type="match status" value="2"/>
</dbReference>
<organism evidence="12 13">
    <name type="scientific">Streptomyces misionensis</name>
    <dbReference type="NCBI Taxonomy" id="67331"/>
    <lineage>
        <taxon>Bacteria</taxon>
        <taxon>Bacillati</taxon>
        <taxon>Actinomycetota</taxon>
        <taxon>Actinomycetes</taxon>
        <taxon>Kitasatosporales</taxon>
        <taxon>Streptomycetaceae</taxon>
        <taxon>Streptomyces</taxon>
    </lineage>
</organism>
<dbReference type="EC" id="2.1.2.3" evidence="10"/>
<keyword evidence="7 10" id="KW-0511">Multifunctional enzyme</keyword>
<dbReference type="Pfam" id="PF02142">
    <property type="entry name" value="MGS"/>
    <property type="match status" value="1"/>
</dbReference>
<evidence type="ECO:0000256" key="2">
    <source>
        <dbReference type="ARBA" id="ARBA00004954"/>
    </source>
</evidence>
<dbReference type="AlphaFoldDB" id="A0A5C6IJX9"/>
<dbReference type="GO" id="GO:0003937">
    <property type="term" value="F:IMP cyclohydrolase activity"/>
    <property type="evidence" value="ECO:0007669"/>
    <property type="project" value="UniProtKB-UniRule"/>
</dbReference>
<reference evidence="12" key="1">
    <citation type="journal article" date="2019" name="Microbiol. Resour. Announc.">
        <title>Draft Genomic Sequences of Streptomyces misionensis and Streptomyces albidoflavus, bacteria applied for phytopathogen biocontrol.</title>
        <authorList>
            <person name="Pylro V."/>
            <person name="Dias A."/>
            <person name="Andreote F."/>
            <person name="Varani A."/>
            <person name="Andreote C."/>
            <person name="Bernardo E."/>
            <person name="Martins T."/>
        </authorList>
    </citation>
    <scope>NUCLEOTIDE SEQUENCE [LARGE SCALE GENOMIC DNA]</scope>
    <source>
        <strain evidence="12">66</strain>
    </source>
</reference>
<dbReference type="Gene3D" id="3.40.50.1380">
    <property type="entry name" value="Methylglyoxal synthase-like domain"/>
    <property type="match status" value="1"/>
</dbReference>
<dbReference type="InterPro" id="IPR002695">
    <property type="entry name" value="PurH-like"/>
</dbReference>
<dbReference type="SMART" id="SM00798">
    <property type="entry name" value="AICARFT_IMPCHas"/>
    <property type="match status" value="1"/>
</dbReference>
<comment type="caution">
    <text evidence="12">The sequence shown here is derived from an EMBL/GenBank/DDBJ whole genome shotgun (WGS) entry which is preliminary data.</text>
</comment>
<dbReference type="FunFam" id="3.40.50.1380:FF:000001">
    <property type="entry name" value="Bifunctional purine biosynthesis protein PurH"/>
    <property type="match status" value="1"/>
</dbReference>
<evidence type="ECO:0000256" key="7">
    <source>
        <dbReference type="ARBA" id="ARBA00023268"/>
    </source>
</evidence>
<dbReference type="HAMAP" id="MF_00139">
    <property type="entry name" value="PurH"/>
    <property type="match status" value="1"/>
</dbReference>
<keyword evidence="4 10" id="KW-0808">Transferase</keyword>
<dbReference type="GO" id="GO:0006189">
    <property type="term" value="P:'de novo' IMP biosynthetic process"/>
    <property type="evidence" value="ECO:0007669"/>
    <property type="project" value="UniProtKB-UniRule"/>
</dbReference>
<dbReference type="SUPFAM" id="SSF52335">
    <property type="entry name" value="Methylglyoxal synthase-like"/>
    <property type="match status" value="1"/>
</dbReference>
<evidence type="ECO:0000256" key="5">
    <source>
        <dbReference type="ARBA" id="ARBA00022755"/>
    </source>
</evidence>
<evidence type="ECO:0000256" key="9">
    <source>
        <dbReference type="ARBA" id="ARBA00050687"/>
    </source>
</evidence>